<keyword evidence="4" id="KW-1185">Reference proteome</keyword>
<comment type="similarity">
    <text evidence="1">Belongs to the AHA1 family.</text>
</comment>
<evidence type="ECO:0000313" key="3">
    <source>
        <dbReference type="EMBL" id="SLN16026.1"/>
    </source>
</evidence>
<dbReference type="Gene3D" id="3.30.530.20">
    <property type="match status" value="1"/>
</dbReference>
<evidence type="ECO:0000259" key="2">
    <source>
        <dbReference type="Pfam" id="PF08327"/>
    </source>
</evidence>
<dbReference type="InterPro" id="IPR023393">
    <property type="entry name" value="START-like_dom_sf"/>
</dbReference>
<dbReference type="CDD" id="cd08896">
    <property type="entry name" value="SRPBCC_CalC_Aha1-like_3"/>
    <property type="match status" value="1"/>
</dbReference>
<dbReference type="InterPro" id="IPR013538">
    <property type="entry name" value="ASHA1/2-like_C"/>
</dbReference>
<organism evidence="3 4">
    <name type="scientific">Pseudooceanicola marinus</name>
    <dbReference type="NCBI Taxonomy" id="396013"/>
    <lineage>
        <taxon>Bacteria</taxon>
        <taxon>Pseudomonadati</taxon>
        <taxon>Pseudomonadota</taxon>
        <taxon>Alphaproteobacteria</taxon>
        <taxon>Rhodobacterales</taxon>
        <taxon>Paracoccaceae</taxon>
        <taxon>Pseudooceanicola</taxon>
    </lineage>
</organism>
<gene>
    <name evidence="3" type="ORF">PSM7751_00454</name>
</gene>
<proteinExistence type="inferred from homology"/>
<evidence type="ECO:0000313" key="4">
    <source>
        <dbReference type="Proteomes" id="UP000193963"/>
    </source>
</evidence>
<dbReference type="AlphaFoldDB" id="A0A1X6YBS6"/>
<name>A0A1X6YBS6_9RHOB</name>
<dbReference type="Pfam" id="PF08327">
    <property type="entry name" value="AHSA1"/>
    <property type="match status" value="1"/>
</dbReference>
<reference evidence="3 4" key="1">
    <citation type="submission" date="2017-03" db="EMBL/GenBank/DDBJ databases">
        <authorList>
            <person name="Afonso C.L."/>
            <person name="Miller P.J."/>
            <person name="Scott M.A."/>
            <person name="Spackman E."/>
            <person name="Goraichik I."/>
            <person name="Dimitrov K.M."/>
            <person name="Suarez D.L."/>
            <person name="Swayne D.E."/>
        </authorList>
    </citation>
    <scope>NUCLEOTIDE SEQUENCE [LARGE SCALE GENOMIC DNA]</scope>
    <source>
        <strain evidence="3 4">CECT 7751</strain>
    </source>
</reference>
<dbReference type="SUPFAM" id="SSF55961">
    <property type="entry name" value="Bet v1-like"/>
    <property type="match status" value="1"/>
</dbReference>
<dbReference type="RefSeq" id="WP_198431834.1">
    <property type="nucleotide sequence ID" value="NZ_FWFN01000001.1"/>
</dbReference>
<accession>A0A1X6YBS6</accession>
<feature type="domain" description="Activator of Hsp90 ATPase homologue 1/2-like C-terminal" evidence="2">
    <location>
        <begin position="15"/>
        <end position="149"/>
    </location>
</feature>
<dbReference type="Proteomes" id="UP000193963">
    <property type="component" value="Unassembled WGS sequence"/>
</dbReference>
<evidence type="ECO:0000256" key="1">
    <source>
        <dbReference type="ARBA" id="ARBA00006817"/>
    </source>
</evidence>
<protein>
    <recommendedName>
        <fullName evidence="2">Activator of Hsp90 ATPase homologue 1/2-like C-terminal domain-containing protein</fullName>
    </recommendedName>
</protein>
<dbReference type="EMBL" id="FWFN01000001">
    <property type="protein sequence ID" value="SLN16026.1"/>
    <property type="molecule type" value="Genomic_DNA"/>
</dbReference>
<sequence length="154" mass="16680">MDETRDLSLRRDIAAPPGAIWRCWTEPHLLCQWFAPAPVETVEAVIEARAGGRFFTRMRLPEGEEVASEGCVLAAAPGQMLAFTDALGSGFRPTAEGFMTAIISLTQIEGGTRYSATVLHATPDARQRHLDMGFHEGWGAATDQLATLAAKIKP</sequence>